<evidence type="ECO:0000256" key="1">
    <source>
        <dbReference type="SAM" id="MobiDB-lite"/>
    </source>
</evidence>
<dbReference type="Proteomes" id="UP000218334">
    <property type="component" value="Unassembled WGS sequence"/>
</dbReference>
<protein>
    <submittedName>
        <fullName evidence="2">Uncharacterized protein</fullName>
    </submittedName>
</protein>
<proteinExistence type="predicted"/>
<accession>A0A2H3B2G6</accession>
<name>A0A2H3B2G6_9AGAR</name>
<sequence>MTGLPFASSTVTCYDKRHDNSYQHALDCGVTRLPVLRDRPSILVLVLFIGSAHTKSITSPFHVAVPCPCEIADVLVPWEENERRNQSFAQEPKCADTRWDLGGRTRRGRPSGVLRSYSPSSTSLQTPSLEGKDTFLANRKRVIQACWERNTDSIDIEGLGAQWCISNM</sequence>
<dbReference type="EMBL" id="KZ293522">
    <property type="protein sequence ID" value="PBK58807.1"/>
    <property type="molecule type" value="Genomic_DNA"/>
</dbReference>
<feature type="region of interest" description="Disordered" evidence="1">
    <location>
        <begin position="98"/>
        <end position="129"/>
    </location>
</feature>
<evidence type="ECO:0000313" key="2">
    <source>
        <dbReference type="EMBL" id="PBK58807.1"/>
    </source>
</evidence>
<reference evidence="3" key="1">
    <citation type="journal article" date="2017" name="Nat. Ecol. Evol.">
        <title>Genome expansion and lineage-specific genetic innovations in the forest pathogenic fungi Armillaria.</title>
        <authorList>
            <person name="Sipos G."/>
            <person name="Prasanna A.N."/>
            <person name="Walter M.C."/>
            <person name="O'Connor E."/>
            <person name="Balint B."/>
            <person name="Krizsan K."/>
            <person name="Kiss B."/>
            <person name="Hess J."/>
            <person name="Varga T."/>
            <person name="Slot J."/>
            <person name="Riley R."/>
            <person name="Boka B."/>
            <person name="Rigling D."/>
            <person name="Barry K."/>
            <person name="Lee J."/>
            <person name="Mihaltcheva S."/>
            <person name="LaButti K."/>
            <person name="Lipzen A."/>
            <person name="Waldron R."/>
            <person name="Moloney N.M."/>
            <person name="Sperisen C."/>
            <person name="Kredics L."/>
            <person name="Vagvoelgyi C."/>
            <person name="Patrignani A."/>
            <person name="Fitzpatrick D."/>
            <person name="Nagy I."/>
            <person name="Doyle S."/>
            <person name="Anderson J.B."/>
            <person name="Grigoriev I.V."/>
            <person name="Gueldener U."/>
            <person name="Muensterkoetter M."/>
            <person name="Nagy L.G."/>
        </authorList>
    </citation>
    <scope>NUCLEOTIDE SEQUENCE [LARGE SCALE GENOMIC DNA]</scope>
    <source>
        <strain evidence="3">28-4</strain>
    </source>
</reference>
<feature type="compositionally biased region" description="Low complexity" evidence="1">
    <location>
        <begin position="116"/>
        <end position="129"/>
    </location>
</feature>
<keyword evidence="3" id="KW-1185">Reference proteome</keyword>
<evidence type="ECO:0000313" key="3">
    <source>
        <dbReference type="Proteomes" id="UP000218334"/>
    </source>
</evidence>
<gene>
    <name evidence="2" type="ORF">ARMSODRAFT_85061</name>
</gene>
<organism evidence="2 3">
    <name type="scientific">Armillaria solidipes</name>
    <dbReference type="NCBI Taxonomy" id="1076256"/>
    <lineage>
        <taxon>Eukaryota</taxon>
        <taxon>Fungi</taxon>
        <taxon>Dikarya</taxon>
        <taxon>Basidiomycota</taxon>
        <taxon>Agaricomycotina</taxon>
        <taxon>Agaricomycetes</taxon>
        <taxon>Agaricomycetidae</taxon>
        <taxon>Agaricales</taxon>
        <taxon>Marasmiineae</taxon>
        <taxon>Physalacriaceae</taxon>
        <taxon>Armillaria</taxon>
    </lineage>
</organism>
<dbReference type="AlphaFoldDB" id="A0A2H3B2G6"/>